<dbReference type="HOGENOM" id="CLU_145174_0_0_2"/>
<evidence type="ECO:0000313" key="2">
    <source>
        <dbReference type="EMBL" id="ADI74179.1"/>
    </source>
</evidence>
<evidence type="ECO:0000313" key="3">
    <source>
        <dbReference type="Proteomes" id="UP000000391"/>
    </source>
</evidence>
<sequence precursor="true">MGFETAAVIAIFFVSAIILGTSAYTVISASEERIDEATDLKHEMQVKRLQTDLNITNTTTDNSSDTYNLTVTVSNSGSVTLDSGKLDVLINGTLMSYSTSSPDTWTPDKIRNFTINNISKGSASEHRVKVTTENGISDYATYPI</sequence>
<dbReference type="Proteomes" id="UP000000391">
    <property type="component" value="Chromosome"/>
</dbReference>
<organism evidence="2 3">
    <name type="scientific">Methanohalobium evestigatum (strain ATCC BAA-1072 / DSM 3721 / NBRC 107634 / OCM 161 / Z-7303)</name>
    <dbReference type="NCBI Taxonomy" id="644295"/>
    <lineage>
        <taxon>Archaea</taxon>
        <taxon>Methanobacteriati</taxon>
        <taxon>Methanobacteriota</taxon>
        <taxon>Stenosarchaea group</taxon>
        <taxon>Methanomicrobia</taxon>
        <taxon>Methanosarcinales</taxon>
        <taxon>Methanosarcinaceae</taxon>
        <taxon>Methanohalobium</taxon>
    </lineage>
</organism>
<dbReference type="EMBL" id="CP002069">
    <property type="protein sequence ID" value="ADI74179.1"/>
    <property type="molecule type" value="Genomic_DNA"/>
</dbReference>
<keyword evidence="1" id="KW-1133">Transmembrane helix</keyword>
<keyword evidence="2" id="KW-0966">Cell projection</keyword>
<dbReference type="GeneID" id="9346952"/>
<feature type="transmembrane region" description="Helical" evidence="1">
    <location>
        <begin position="6"/>
        <end position="27"/>
    </location>
</feature>
<dbReference type="Pfam" id="PF01917">
    <property type="entry name" value="Flagellin_arch-type"/>
    <property type="match status" value="1"/>
</dbReference>
<protein>
    <submittedName>
        <fullName evidence="2">Flagellin</fullName>
    </submittedName>
</protein>
<dbReference type="GO" id="GO:0097588">
    <property type="term" value="P:archaeal or bacterial-type flagellum-dependent cell motility"/>
    <property type="evidence" value="ECO:0007669"/>
    <property type="project" value="InterPro"/>
</dbReference>
<keyword evidence="1" id="KW-0472">Membrane</keyword>
<accession>D7E7V6</accession>
<keyword evidence="2" id="KW-0969">Cilium</keyword>
<evidence type="ECO:0000256" key="1">
    <source>
        <dbReference type="SAM" id="Phobius"/>
    </source>
</evidence>
<dbReference type="PANTHER" id="PTHR42200">
    <property type="entry name" value="ARCHAEAL FLAGELLA-RELATED PROTEIN F-RELATED"/>
    <property type="match status" value="1"/>
</dbReference>
<dbReference type="KEGG" id="mev:Metev_1319"/>
<keyword evidence="2" id="KW-0282">Flagellum</keyword>
<gene>
    <name evidence="2" type="ordered locus">Metev_1319</name>
</gene>
<name>D7E7V6_METEZ</name>
<proteinExistence type="predicted"/>
<dbReference type="STRING" id="644295.Metev_1319"/>
<reference evidence="2 3" key="1">
    <citation type="submission" date="2010-06" db="EMBL/GenBank/DDBJ databases">
        <title>Complete sequence chromosome of Methanohalobium evestigatum Z-7303.</title>
        <authorList>
            <consortium name="US DOE Joint Genome Institute"/>
            <person name="Lucas S."/>
            <person name="Copeland A."/>
            <person name="Lapidus A."/>
            <person name="Cheng J.-F."/>
            <person name="Bruce D."/>
            <person name="Goodwin L."/>
            <person name="Pitluck S."/>
            <person name="Saunders E."/>
            <person name="Detter J.C."/>
            <person name="Han C."/>
            <person name="Tapia R."/>
            <person name="Land M."/>
            <person name="Hauser L."/>
            <person name="Kyrpides N."/>
            <person name="Mikhailova N."/>
            <person name="Sieprawska-Lupa M."/>
            <person name="Whitman W.B."/>
            <person name="Anderson I."/>
            <person name="Woyke T."/>
        </authorList>
    </citation>
    <scope>NUCLEOTIDE SEQUENCE [LARGE SCALE GENOMIC DNA]</scope>
    <source>
        <strain evidence="3">ATCC BAA-1072 / DSM 3721 / NBRC 107634 / OCM 161 / Z-7303</strain>
    </source>
</reference>
<dbReference type="GO" id="GO:0005198">
    <property type="term" value="F:structural molecule activity"/>
    <property type="evidence" value="ECO:0007669"/>
    <property type="project" value="InterPro"/>
</dbReference>
<dbReference type="AlphaFoldDB" id="D7E7V6"/>
<keyword evidence="1" id="KW-0812">Transmembrane</keyword>
<dbReference type="RefSeq" id="WP_013194745.1">
    <property type="nucleotide sequence ID" value="NC_014253.1"/>
</dbReference>
<keyword evidence="3" id="KW-1185">Reference proteome</keyword>
<dbReference type="PANTHER" id="PTHR42200:SF2">
    <property type="entry name" value="ARCHAEAL FLAGELLA-RELATED PROTEIN F"/>
    <property type="match status" value="1"/>
</dbReference>
<dbReference type="InterPro" id="IPR002774">
    <property type="entry name" value="Flagellin_arc-type"/>
</dbReference>
<dbReference type="OrthoDB" id="147298at2157"/>